<accession>A0AA96R191</accession>
<organism evidence="1">
    <name type="scientific">Bacillus phage SDFMU_Pbc</name>
    <dbReference type="NCBI Taxonomy" id="3076135"/>
    <lineage>
        <taxon>Viruses</taxon>
        <taxon>Duplodnaviria</taxon>
        <taxon>Heunggongvirae</taxon>
        <taxon>Uroviricota</taxon>
        <taxon>Caudoviricetes</taxon>
        <taxon>Herelleviridae</taxon>
        <taxon>Bastillevirinae</taxon>
        <taxon>Agatevirus</taxon>
        <taxon>Agatevirus agate</taxon>
    </lineage>
</organism>
<dbReference type="EMBL" id="OQ884030">
    <property type="protein sequence ID" value="WNO29895.1"/>
    <property type="molecule type" value="Genomic_DNA"/>
</dbReference>
<reference evidence="1" key="1">
    <citation type="submission" date="2023-04" db="EMBL/GenBank/DDBJ databases">
        <authorList>
            <person name="Zhang X."/>
        </authorList>
    </citation>
    <scope>NUCLEOTIDE SEQUENCE</scope>
</reference>
<protein>
    <submittedName>
        <fullName evidence="1">Uncharacterized protein</fullName>
    </submittedName>
</protein>
<sequence>MSNHWEETRKTEEALRKKLRLAHEDKVAARKRIGELRKELAKVQMEELKELFPHLTLESSGNFIGSTSVSDGGGNRVCYTIGGYTNQLELCIEDEYDDTANYIEVNEDTLEVLKKVVEDAATLHTGRKATLSLTFE</sequence>
<name>A0AA96R191_9CAUD</name>
<evidence type="ECO:0000313" key="1">
    <source>
        <dbReference type="EMBL" id="WNO29895.1"/>
    </source>
</evidence>
<proteinExistence type="predicted"/>